<dbReference type="RefSeq" id="WP_203364846.1">
    <property type="nucleotide sequence ID" value="NZ_WSFT01000005.1"/>
</dbReference>
<dbReference type="PANTHER" id="PTHR35146:SF1">
    <property type="entry name" value="UPF0178 PROTEIN YAII"/>
    <property type="match status" value="1"/>
</dbReference>
<evidence type="ECO:0000256" key="1">
    <source>
        <dbReference type="ARBA" id="ARBA00008522"/>
    </source>
</evidence>
<dbReference type="Proteomes" id="UP000724672">
    <property type="component" value="Unassembled WGS sequence"/>
</dbReference>
<dbReference type="NCBIfam" id="NF001095">
    <property type="entry name" value="PRK00124.1"/>
    <property type="match status" value="1"/>
</dbReference>
<dbReference type="EMBL" id="WSFT01000005">
    <property type="protein sequence ID" value="MBS4536915.1"/>
    <property type="molecule type" value="Genomic_DNA"/>
</dbReference>
<gene>
    <name evidence="3" type="ORF">GOQ27_00480</name>
</gene>
<comment type="similarity">
    <text evidence="1 2">Belongs to the UPF0178 family.</text>
</comment>
<sequence>MKILVDSDACPVKDIINNISQKYNIEVLFISSISHYTTNSNIDRSKFLYVDNSSQSADLGIMNRAEKKDIIITDDYGLASLVLSKGCFCISSKGYIYNKDNINSLLTQRYLSMQQRKLNNRVKGGSKKREVSDDEKFKNNLMKLLKDNEFIKN</sequence>
<proteinExistence type="inferred from homology"/>
<reference evidence="3" key="1">
    <citation type="submission" date="2019-12" db="EMBL/GenBank/DDBJ databases">
        <title>Clostridiaceae gen. nov. sp. nov., isolated from sediment in Xinjiang, China.</title>
        <authorList>
            <person name="Zhang R."/>
        </authorList>
    </citation>
    <scope>NUCLEOTIDE SEQUENCE</scope>
    <source>
        <strain evidence="3">D2Q-11</strain>
    </source>
</reference>
<name>A0A942Z7F5_9FIRM</name>
<dbReference type="PANTHER" id="PTHR35146">
    <property type="entry name" value="UPF0178 PROTEIN YAII"/>
    <property type="match status" value="1"/>
</dbReference>
<accession>A0A942Z7F5</accession>
<evidence type="ECO:0000313" key="3">
    <source>
        <dbReference type="EMBL" id="MBS4536915.1"/>
    </source>
</evidence>
<organism evidence="3 4">
    <name type="scientific">Anaeromonas frigoriresistens</name>
    <dbReference type="NCBI Taxonomy" id="2683708"/>
    <lineage>
        <taxon>Bacteria</taxon>
        <taxon>Bacillati</taxon>
        <taxon>Bacillota</taxon>
        <taxon>Tissierellia</taxon>
        <taxon>Tissierellales</taxon>
        <taxon>Thermohalobacteraceae</taxon>
        <taxon>Anaeromonas</taxon>
    </lineage>
</organism>
<keyword evidence="4" id="KW-1185">Reference proteome</keyword>
<comment type="caution">
    <text evidence="3">The sequence shown here is derived from an EMBL/GenBank/DDBJ whole genome shotgun (WGS) entry which is preliminary data.</text>
</comment>
<evidence type="ECO:0000256" key="2">
    <source>
        <dbReference type="HAMAP-Rule" id="MF_00489"/>
    </source>
</evidence>
<protein>
    <recommendedName>
        <fullName evidence="2">UPF0178 protein GOQ27_00480</fullName>
    </recommendedName>
</protein>
<dbReference type="AlphaFoldDB" id="A0A942Z7F5"/>
<evidence type="ECO:0000313" key="4">
    <source>
        <dbReference type="Proteomes" id="UP000724672"/>
    </source>
</evidence>
<dbReference type="InterPro" id="IPR003791">
    <property type="entry name" value="UPF0178"/>
</dbReference>
<dbReference type="Pfam" id="PF02639">
    <property type="entry name" value="DUF188"/>
    <property type="match status" value="1"/>
</dbReference>
<dbReference type="HAMAP" id="MF_00489">
    <property type="entry name" value="UPF0178"/>
    <property type="match status" value="1"/>
</dbReference>